<dbReference type="RefSeq" id="WP_165617028.1">
    <property type="nucleotide sequence ID" value="NZ_FNAV01000003.1"/>
</dbReference>
<organism evidence="1 2">
    <name type="scientific">Salipiger thiooxidans</name>
    <dbReference type="NCBI Taxonomy" id="282683"/>
    <lineage>
        <taxon>Bacteria</taxon>
        <taxon>Pseudomonadati</taxon>
        <taxon>Pseudomonadota</taxon>
        <taxon>Alphaproteobacteria</taxon>
        <taxon>Rhodobacterales</taxon>
        <taxon>Roseobacteraceae</taxon>
        <taxon>Salipiger</taxon>
    </lineage>
</organism>
<dbReference type="GO" id="GO:0016740">
    <property type="term" value="F:transferase activity"/>
    <property type="evidence" value="ECO:0007669"/>
    <property type="project" value="UniProtKB-KW"/>
</dbReference>
<reference evidence="2" key="1">
    <citation type="submission" date="2016-10" db="EMBL/GenBank/DDBJ databases">
        <authorList>
            <person name="Varghese N."/>
            <person name="Submissions S."/>
        </authorList>
    </citation>
    <scope>NUCLEOTIDE SEQUENCE [LARGE SCALE GENOMIC DNA]</scope>
    <source>
        <strain evidence="2">DSM 10146</strain>
    </source>
</reference>
<dbReference type="SUPFAM" id="SSF52540">
    <property type="entry name" value="P-loop containing nucleoside triphosphate hydrolases"/>
    <property type="match status" value="1"/>
</dbReference>
<sequence length="269" mass="29590">MLIVGLDHSGTTILDLALGVSPQVQGIGEALRMCNPGAAVGSMRSLCEGRAAEVTCSCGGTGAECPMWSRVTPRPFAEVSIETSFPELVAMARALRPDTRFVLDSSPSGWTHLHQLRGFELWVVHLTRDVRSWTHSKRRRRGTGLAAAHWIWFRDSRLIEHQVARHADHSIAVGYEELALRPRETLQRICDWAGVAFDARMLTPGGHTGSHVLVGNAASRSGSGAREIRYDGGWMAQGEAPLWQGLLHAACARRNRRLVYSNGIVRRRA</sequence>
<evidence type="ECO:0000313" key="1">
    <source>
        <dbReference type="EMBL" id="SDE37175.1"/>
    </source>
</evidence>
<keyword evidence="1" id="KW-0808">Transferase</keyword>
<proteinExistence type="predicted"/>
<name>A0A1G7CFI3_9RHOB</name>
<dbReference type="STRING" id="282683.SAMN04488105_10373"/>
<dbReference type="Proteomes" id="UP000198994">
    <property type="component" value="Unassembled WGS sequence"/>
</dbReference>
<protein>
    <submittedName>
        <fullName evidence="1">Sulfotransferase family protein</fullName>
    </submittedName>
</protein>
<keyword evidence="2" id="KW-1185">Reference proteome</keyword>
<dbReference type="EMBL" id="FNAV01000003">
    <property type="protein sequence ID" value="SDE37175.1"/>
    <property type="molecule type" value="Genomic_DNA"/>
</dbReference>
<dbReference type="Pfam" id="PF13469">
    <property type="entry name" value="Sulfotransfer_3"/>
    <property type="match status" value="1"/>
</dbReference>
<dbReference type="InterPro" id="IPR027417">
    <property type="entry name" value="P-loop_NTPase"/>
</dbReference>
<accession>A0A1G7CFI3</accession>
<evidence type="ECO:0000313" key="2">
    <source>
        <dbReference type="Proteomes" id="UP000198994"/>
    </source>
</evidence>
<dbReference type="AlphaFoldDB" id="A0A1G7CFI3"/>
<gene>
    <name evidence="1" type="ORF">SAMN04488105_10373</name>
</gene>
<dbReference type="Gene3D" id="3.40.50.300">
    <property type="entry name" value="P-loop containing nucleotide triphosphate hydrolases"/>
    <property type="match status" value="1"/>
</dbReference>